<accession>A0AAN7JL50</accession>
<dbReference type="EMBL" id="JAXIOK010000019">
    <property type="protein sequence ID" value="KAK4747805.1"/>
    <property type="molecule type" value="Genomic_DNA"/>
</dbReference>
<reference evidence="1 2" key="1">
    <citation type="journal article" date="2023" name="Hortic Res">
        <title>Pangenome of water caltrop reveals structural variations and asymmetric subgenome divergence after allopolyploidization.</title>
        <authorList>
            <person name="Zhang X."/>
            <person name="Chen Y."/>
            <person name="Wang L."/>
            <person name="Yuan Y."/>
            <person name="Fang M."/>
            <person name="Shi L."/>
            <person name="Lu R."/>
            <person name="Comes H.P."/>
            <person name="Ma Y."/>
            <person name="Chen Y."/>
            <person name="Huang G."/>
            <person name="Zhou Y."/>
            <person name="Zheng Z."/>
            <person name="Qiu Y."/>
        </authorList>
    </citation>
    <scope>NUCLEOTIDE SEQUENCE [LARGE SCALE GENOMIC DNA]</scope>
    <source>
        <tissue evidence="1">Roots</tissue>
    </source>
</reference>
<keyword evidence="2" id="KW-1185">Reference proteome</keyword>
<dbReference type="Proteomes" id="UP001345219">
    <property type="component" value="Chromosome 12"/>
</dbReference>
<evidence type="ECO:0000313" key="2">
    <source>
        <dbReference type="Proteomes" id="UP001345219"/>
    </source>
</evidence>
<comment type="caution">
    <text evidence="1">The sequence shown here is derived from an EMBL/GenBank/DDBJ whole genome shotgun (WGS) entry which is preliminary data.</text>
</comment>
<proteinExistence type="predicted"/>
<sequence length="104" mass="11937">MKNIEITYKGKYHILVLFAILVTFHLCTARRSQQASLETFGLPQRLRFLLVSCISRRHFFRFGIGSQQITISTLSVQNRDPRSQPPYQGNASSVALPYCFLLTE</sequence>
<gene>
    <name evidence="1" type="ORF">SAY87_014391</name>
</gene>
<dbReference type="AlphaFoldDB" id="A0AAN7JL50"/>
<protein>
    <submittedName>
        <fullName evidence="1">Uncharacterized protein</fullName>
    </submittedName>
</protein>
<name>A0AAN7JL50_9MYRT</name>
<evidence type="ECO:0000313" key="1">
    <source>
        <dbReference type="EMBL" id="KAK4747805.1"/>
    </source>
</evidence>
<organism evidence="1 2">
    <name type="scientific">Trapa incisa</name>
    <dbReference type="NCBI Taxonomy" id="236973"/>
    <lineage>
        <taxon>Eukaryota</taxon>
        <taxon>Viridiplantae</taxon>
        <taxon>Streptophyta</taxon>
        <taxon>Embryophyta</taxon>
        <taxon>Tracheophyta</taxon>
        <taxon>Spermatophyta</taxon>
        <taxon>Magnoliopsida</taxon>
        <taxon>eudicotyledons</taxon>
        <taxon>Gunneridae</taxon>
        <taxon>Pentapetalae</taxon>
        <taxon>rosids</taxon>
        <taxon>malvids</taxon>
        <taxon>Myrtales</taxon>
        <taxon>Lythraceae</taxon>
        <taxon>Trapa</taxon>
    </lineage>
</organism>